<evidence type="ECO:0000313" key="2">
    <source>
        <dbReference type="EMBL" id="MCL1117524.1"/>
    </source>
</evidence>
<keyword evidence="1" id="KW-0812">Transmembrane</keyword>
<evidence type="ECO:0000256" key="1">
    <source>
        <dbReference type="SAM" id="Phobius"/>
    </source>
</evidence>
<dbReference type="Proteomes" id="UP001203212">
    <property type="component" value="Unassembled WGS sequence"/>
</dbReference>
<gene>
    <name evidence="2" type="ORF">L2689_09745</name>
</gene>
<comment type="caution">
    <text evidence="2">The sequence shown here is derived from an EMBL/GenBank/DDBJ whole genome shotgun (WGS) entry which is preliminary data.</text>
</comment>
<accession>A0ABT0L1E0</accession>
<sequence>MTFSKSTLSVIVSALVILALINFNIYQQEQQLANGEIVVFELAPVDPRSLMQGDYMALNYQIANKISQATHLENDLENYDGLFVVTLNQHKLAQFDDLYQGQTLLPNQHIIQYRVRSGRVKLASNAFFFEEGRAQEFANAKYGEFRVNPAGKMLLSNMLDKDFKRI</sequence>
<keyword evidence="1" id="KW-0472">Membrane</keyword>
<reference evidence="2 3" key="1">
    <citation type="submission" date="2022-01" db="EMBL/GenBank/DDBJ databases">
        <title>Whole genome-based taxonomy of the Shewanellaceae.</title>
        <authorList>
            <person name="Martin-Rodriguez A.J."/>
        </authorList>
    </citation>
    <scope>NUCLEOTIDE SEQUENCE [LARGE SCALE GENOMIC DNA]</scope>
    <source>
        <strain evidence="2 3">JCM 17801</strain>
    </source>
</reference>
<feature type="transmembrane region" description="Helical" evidence="1">
    <location>
        <begin position="6"/>
        <end position="26"/>
    </location>
</feature>
<dbReference type="RefSeq" id="WP_188840843.1">
    <property type="nucleotide sequence ID" value="NZ_BMOT01000004.1"/>
</dbReference>
<name>A0ABT0L1E0_9GAMM</name>
<keyword evidence="1" id="KW-1133">Transmembrane helix</keyword>
<dbReference type="Pfam" id="PF14345">
    <property type="entry name" value="GDYXXLXY"/>
    <property type="match status" value="1"/>
</dbReference>
<organism evidence="2 3">
    <name type="scientific">Shewanella aestuarii</name>
    <dbReference type="NCBI Taxonomy" id="1028752"/>
    <lineage>
        <taxon>Bacteria</taxon>
        <taxon>Pseudomonadati</taxon>
        <taxon>Pseudomonadota</taxon>
        <taxon>Gammaproteobacteria</taxon>
        <taxon>Alteromonadales</taxon>
        <taxon>Shewanellaceae</taxon>
        <taxon>Shewanella</taxon>
    </lineage>
</organism>
<dbReference type="EMBL" id="JAKILK010000004">
    <property type="protein sequence ID" value="MCL1117524.1"/>
    <property type="molecule type" value="Genomic_DNA"/>
</dbReference>
<protein>
    <submittedName>
        <fullName evidence="2">GDYXXLXY domain-containing protein</fullName>
    </submittedName>
</protein>
<dbReference type="InterPro" id="IPR025833">
    <property type="entry name" value="GDYXXLXY"/>
</dbReference>
<evidence type="ECO:0000313" key="3">
    <source>
        <dbReference type="Proteomes" id="UP001203212"/>
    </source>
</evidence>
<proteinExistence type="predicted"/>
<keyword evidence="3" id="KW-1185">Reference proteome</keyword>